<evidence type="ECO:0000256" key="7">
    <source>
        <dbReference type="RuleBase" id="RU000461"/>
    </source>
</evidence>
<evidence type="ECO:0000256" key="5">
    <source>
        <dbReference type="ARBA" id="ARBA00023004"/>
    </source>
</evidence>
<sequence>MALAAEDIDLMDLARFVRGEERALFAELRAADPVHWNDEGGSGKGFWSLTRYADVKAGAEDALRLSSADGTQIVSRRVEGKLNSLHNMDDPEHAKLRRITAPDLRPSKVRGWQGVVDDVVSELLDDAEAADEFDLVDMVAARLPMLIVAQVLGVPREDAPQMVDWANRMQSADPDHLADETAMQQARDEAMDYFRALTDKRREDPKDDLISVMAGAQKDGAPLTWEQLAAYYVLFVAAGNETTRHLISGGTIELDADPVNWMRMKDDPSLVTTAVEEMFRHVTPVSCMRRTATKDITLHGKDIAAGDKVVLWFSSANWDETVFDDPQAFRIDRTPNEHLTFGWGSHFCLGAHLARAEIRALYNECLRRNLRLEVTGDPIRLRHNLFRGWTHVPAKISRIGA</sequence>
<dbReference type="Pfam" id="PF00067">
    <property type="entry name" value="p450"/>
    <property type="match status" value="1"/>
</dbReference>
<gene>
    <name evidence="8" type="ORF">N864_21730</name>
</gene>
<dbReference type="GO" id="GO:0020037">
    <property type="term" value="F:heme binding"/>
    <property type="evidence" value="ECO:0007669"/>
    <property type="project" value="InterPro"/>
</dbReference>
<dbReference type="FunFam" id="1.10.630.10:FF:000018">
    <property type="entry name" value="Cytochrome P450 monooxygenase"/>
    <property type="match status" value="1"/>
</dbReference>
<proteinExistence type="inferred from homology"/>
<evidence type="ECO:0000256" key="6">
    <source>
        <dbReference type="ARBA" id="ARBA00023033"/>
    </source>
</evidence>
<keyword evidence="4 7" id="KW-0560">Oxidoreductase</keyword>
<reference evidence="9" key="1">
    <citation type="submission" date="2013-08" db="EMBL/GenBank/DDBJ databases">
        <title>Intrasporangium oryzae NRRL B-24470.</title>
        <authorList>
            <person name="Liu H."/>
            <person name="Wang G."/>
        </authorList>
    </citation>
    <scope>NUCLEOTIDE SEQUENCE [LARGE SCALE GENOMIC DNA]</scope>
    <source>
        <strain evidence="9">Q5-1</strain>
    </source>
</reference>
<dbReference type="InterPro" id="IPR002397">
    <property type="entry name" value="Cyt_P450_B"/>
</dbReference>
<keyword evidence="6 7" id="KW-0503">Monooxygenase</keyword>
<comment type="caution">
    <text evidence="8">The sequence shown here is derived from an EMBL/GenBank/DDBJ whole genome shotgun (WGS) entry which is preliminary data.</text>
</comment>
<evidence type="ECO:0000256" key="2">
    <source>
        <dbReference type="ARBA" id="ARBA00022617"/>
    </source>
</evidence>
<keyword evidence="5 7" id="KW-0408">Iron</keyword>
<dbReference type="GO" id="GO:0008395">
    <property type="term" value="F:steroid hydroxylase activity"/>
    <property type="evidence" value="ECO:0007669"/>
    <property type="project" value="TreeGrafter"/>
</dbReference>
<dbReference type="PRINTS" id="PR00359">
    <property type="entry name" value="BP450"/>
</dbReference>
<dbReference type="EMBL" id="AWQS01000050">
    <property type="protein sequence ID" value="EWT06395.1"/>
    <property type="molecule type" value="Genomic_DNA"/>
</dbReference>
<dbReference type="PANTHER" id="PTHR46696">
    <property type="entry name" value="P450, PUTATIVE (EUROFUNG)-RELATED"/>
    <property type="match status" value="1"/>
</dbReference>
<name>W9GJW2_9MICO</name>
<dbReference type="PATRIC" id="fig|584657.3.peg.1679"/>
<accession>W9GJW2</accession>
<dbReference type="RefSeq" id="WP_034715606.1">
    <property type="nucleotide sequence ID" value="NZ_AWQS01000050.1"/>
</dbReference>
<evidence type="ECO:0000313" key="8">
    <source>
        <dbReference type="EMBL" id="EWT06395.1"/>
    </source>
</evidence>
<comment type="similarity">
    <text evidence="1 7">Belongs to the cytochrome P450 family.</text>
</comment>
<dbReference type="InterPro" id="IPR036396">
    <property type="entry name" value="Cyt_P450_sf"/>
</dbReference>
<evidence type="ECO:0000313" key="9">
    <source>
        <dbReference type="Proteomes" id="UP000019494"/>
    </source>
</evidence>
<keyword evidence="3 7" id="KW-0479">Metal-binding</keyword>
<dbReference type="InterPro" id="IPR017972">
    <property type="entry name" value="Cyt_P450_CS"/>
</dbReference>
<dbReference type="Gene3D" id="1.10.630.10">
    <property type="entry name" value="Cytochrome P450"/>
    <property type="match status" value="1"/>
</dbReference>
<dbReference type="PROSITE" id="PS00086">
    <property type="entry name" value="CYTOCHROME_P450"/>
    <property type="match status" value="1"/>
</dbReference>
<protein>
    <submittedName>
        <fullName evidence="8">Cytochrome P450</fullName>
    </submittedName>
</protein>
<dbReference type="Proteomes" id="UP000019494">
    <property type="component" value="Unassembled WGS sequence"/>
</dbReference>
<dbReference type="AlphaFoldDB" id="W9GJW2"/>
<dbReference type="PANTHER" id="PTHR46696:SF4">
    <property type="entry name" value="BIOTIN BIOSYNTHESIS CYTOCHROME P450"/>
    <property type="match status" value="1"/>
</dbReference>
<keyword evidence="9" id="KW-1185">Reference proteome</keyword>
<dbReference type="GO" id="GO:0036199">
    <property type="term" value="F:cholest-4-en-3-one 26-monooxygenase activity"/>
    <property type="evidence" value="ECO:0007669"/>
    <property type="project" value="TreeGrafter"/>
</dbReference>
<organism evidence="8 9">
    <name type="scientific">Intrasporangium chromatireducens Q5-1</name>
    <dbReference type="NCBI Taxonomy" id="584657"/>
    <lineage>
        <taxon>Bacteria</taxon>
        <taxon>Bacillati</taxon>
        <taxon>Actinomycetota</taxon>
        <taxon>Actinomycetes</taxon>
        <taxon>Micrococcales</taxon>
        <taxon>Intrasporangiaceae</taxon>
        <taxon>Intrasporangium</taxon>
    </lineage>
</organism>
<evidence type="ECO:0000256" key="4">
    <source>
        <dbReference type="ARBA" id="ARBA00023002"/>
    </source>
</evidence>
<evidence type="ECO:0000256" key="3">
    <source>
        <dbReference type="ARBA" id="ARBA00022723"/>
    </source>
</evidence>
<dbReference type="SUPFAM" id="SSF48264">
    <property type="entry name" value="Cytochrome P450"/>
    <property type="match status" value="1"/>
</dbReference>
<dbReference type="InterPro" id="IPR001128">
    <property type="entry name" value="Cyt_P450"/>
</dbReference>
<dbReference type="GO" id="GO:0006707">
    <property type="term" value="P:cholesterol catabolic process"/>
    <property type="evidence" value="ECO:0007669"/>
    <property type="project" value="TreeGrafter"/>
</dbReference>
<evidence type="ECO:0000256" key="1">
    <source>
        <dbReference type="ARBA" id="ARBA00010617"/>
    </source>
</evidence>
<dbReference type="CDD" id="cd11033">
    <property type="entry name" value="CYP142-like"/>
    <property type="match status" value="1"/>
</dbReference>
<dbReference type="GO" id="GO:0005506">
    <property type="term" value="F:iron ion binding"/>
    <property type="evidence" value="ECO:0007669"/>
    <property type="project" value="InterPro"/>
</dbReference>
<keyword evidence="2 7" id="KW-0349">Heme</keyword>